<dbReference type="NCBIfam" id="TIGR03929">
    <property type="entry name" value="T7_esaA_Nterm"/>
    <property type="match status" value="1"/>
</dbReference>
<comment type="similarity">
    <text evidence="2">Belongs to the EsaA family.</text>
</comment>
<evidence type="ECO:0000313" key="12">
    <source>
        <dbReference type="EMBL" id="QQA13612.1"/>
    </source>
</evidence>
<gene>
    <name evidence="12" type="primary">esaA</name>
    <name evidence="12" type="ORF">I6G81_01700</name>
</gene>
<name>A0A7T3S1F1_BACMY</name>
<evidence type="ECO:0000256" key="3">
    <source>
        <dbReference type="ARBA" id="ARBA00020819"/>
    </source>
</evidence>
<evidence type="ECO:0000256" key="5">
    <source>
        <dbReference type="ARBA" id="ARBA00022692"/>
    </source>
</evidence>
<feature type="compositionally biased region" description="Gly residues" evidence="10">
    <location>
        <begin position="671"/>
        <end position="681"/>
    </location>
</feature>
<dbReference type="InterPro" id="IPR023838">
    <property type="entry name" value="T7SS_EsaA"/>
</dbReference>
<feature type="compositionally biased region" description="Polar residues" evidence="10">
    <location>
        <begin position="693"/>
        <end position="723"/>
    </location>
</feature>
<feature type="transmembrane region" description="Helical" evidence="11">
    <location>
        <begin position="1137"/>
        <end position="1157"/>
    </location>
</feature>
<feature type="transmembrane region" description="Helical" evidence="11">
    <location>
        <begin position="1032"/>
        <end position="1052"/>
    </location>
</feature>
<keyword evidence="8 11" id="KW-0472">Membrane</keyword>
<feature type="transmembrane region" description="Helical" evidence="11">
    <location>
        <begin position="1072"/>
        <end position="1096"/>
    </location>
</feature>
<reference evidence="12 13" key="1">
    <citation type="submission" date="2020-12" db="EMBL/GenBank/DDBJ databases">
        <title>FDA dAtabase for Regulatory Grade micrObial Sequences (FDA-ARGOS): Supporting development and validation of Infectious Disease Dx tests.</title>
        <authorList>
            <person name="Nelson B."/>
            <person name="Plummer A."/>
            <person name="Tallon L."/>
            <person name="Sadzewicz L."/>
            <person name="Zhao X."/>
            <person name="Boylan J."/>
            <person name="Ott S."/>
            <person name="Bowen H."/>
            <person name="Vavikolanu K."/>
            <person name="Mehta A."/>
            <person name="Aluvathingal J."/>
            <person name="Nadendla S."/>
            <person name="Myers T."/>
            <person name="Yan Y."/>
            <person name="Sichtig H."/>
        </authorList>
    </citation>
    <scope>NUCLEOTIDE SEQUENCE [LARGE SCALE GENOMIC DNA]</scope>
    <source>
        <strain evidence="12 13">FDAARGOS_924</strain>
        <plasmid evidence="12 13">unnamed2</plasmid>
    </source>
</reference>
<keyword evidence="6 11" id="KW-1133">Transmembrane helix</keyword>
<organism evidence="12 13">
    <name type="scientific">Bacillus mycoides</name>
    <dbReference type="NCBI Taxonomy" id="1405"/>
    <lineage>
        <taxon>Bacteria</taxon>
        <taxon>Bacillati</taxon>
        <taxon>Bacillota</taxon>
        <taxon>Bacilli</taxon>
        <taxon>Bacillales</taxon>
        <taxon>Bacillaceae</taxon>
        <taxon>Bacillus</taxon>
        <taxon>Bacillus cereus group</taxon>
    </lineage>
</organism>
<evidence type="ECO:0000256" key="7">
    <source>
        <dbReference type="ARBA" id="ARBA00023026"/>
    </source>
</evidence>
<evidence type="ECO:0000256" key="11">
    <source>
        <dbReference type="SAM" id="Phobius"/>
    </source>
</evidence>
<dbReference type="EMBL" id="CP065876">
    <property type="protein sequence ID" value="QQA13612.1"/>
    <property type="molecule type" value="Genomic_DNA"/>
</dbReference>
<feature type="compositionally biased region" description="Polar residues" evidence="10">
    <location>
        <begin position="580"/>
        <end position="638"/>
    </location>
</feature>
<evidence type="ECO:0000256" key="2">
    <source>
        <dbReference type="ARBA" id="ARBA00008338"/>
    </source>
</evidence>
<keyword evidence="13" id="KW-1185">Reference proteome</keyword>
<keyword evidence="4" id="KW-1003">Cell membrane</keyword>
<accession>A0A7T3S1F1</accession>
<evidence type="ECO:0000256" key="1">
    <source>
        <dbReference type="ARBA" id="ARBA00004651"/>
    </source>
</evidence>
<protein>
    <recommendedName>
        <fullName evidence="3">Type VII secretion system accessory factor EsaA</fullName>
    </recommendedName>
</protein>
<feature type="transmembrane region" description="Helical" evidence="11">
    <location>
        <begin position="1108"/>
        <end position="1130"/>
    </location>
</feature>
<evidence type="ECO:0000313" key="13">
    <source>
        <dbReference type="Proteomes" id="UP000596196"/>
    </source>
</evidence>
<dbReference type="PANTHER" id="PTHR43077:SF10">
    <property type="entry name" value="TRANSPORT PERMEASE PROTEIN"/>
    <property type="match status" value="1"/>
</dbReference>
<feature type="region of interest" description="Disordered" evidence="10">
    <location>
        <begin position="541"/>
        <end position="737"/>
    </location>
</feature>
<sequence length="1231" mass="135731">MKKIKWSIVFFIILTLALSTGTSFLALNQVKKGKSDKETQKMTVALVNEDQGANLGGKKIEFGNEFITSVEKDNKHDWYVVSRGVAESGLSRNVYNMMIVIPNDFSKKALSIESNAPEKVTLNYKVNTTGNNDIKAEAEKTASSILGDFNSRIIDVYFASIIGNLQNAQDNITTFVKKEQTYTDVYNKEVHSPLAGYTQQFKSVQDQTGVAKGSFKGLQEILNGFSNNLNEGMKSNQTSQTAFGDFNKMKEANGLVLKDFSTQLTQFDQSMNTTDIMQQFANLELANKVIYDQFQLKEEQPNILSDSAGMQKYLSDNSAKIRSHNTELANRLGPELTASITEKLKREISNSSEGHQDVYLNKFFDAPDNRANQKIQEAINQLPSLNKDDIQNIGLSDGTKKELENVIDITNKYNAEKLYTPARGTDTIPMVEMIKKIKDNLTTFGVEVNDKAVLPATKKEGQYITLNVPDDYEVTSVKLVIGNEADYTEEYLQNKKIVLPATDKGDFEIKATLRLKNANSNISVFEPVTWSWNLTQEDTDYVIDNPSSDMKPKPTEPPILGQSSTITYQSPLKKVKKSDSQTQNSGSQPGGSDSQTQNSGSQPGGSDSQTQNSGSQPGGSDSQTQNGGSQPSGSDGQTQNGGSQPGEGGGQTQNGGSQPGGSDGQTQDGGSQPGEGGGQTQNGGSQPGKSDGETQTEQPGKSDGETQTEQPGKSDGETQTEQPPTKDGETNTEGEWKPVNNNYITHQVMSSLDPNATNKLIQAVEDTIKNYQKLSSMYNLYYGFEASADLPENFNKKSLTDLTESHQNSLYYLFNKRDVLDLLAEYIAKQTTEEVQQQTKDLKDKVDAYLKLVDEADKNSTHLTEVINQTTEQANAMNTNLTQTLKNLATWRETSNKLIDQQGKVVTNSDGEQTATLTLDGEFKSIFIQSQTLADQSKGNLISADDVYKTFDNIDDRAKTIQDSGDSLVGQATRLSGDLSKKLIDDKDYLKNFTKVLANSRVGDRQNENLYSFLANPVQKKNDGVVVAADTFTPYLLVLICFIVSLFTAYVISNQERKRIEKSAFEEEMSLVLKNVPTTAVQAGIGIVEGILIGGISGYLLKISHAEFPVWISMFTSIMLVLVLISGYLLRQMKMVGMFILLAMFSLYLFLTDAVGLNLDKMSTAAKIREFSPLQYIEIMITGFANDRANWSTIMYSLMAAVVIGLVINLFVIRKYRAEERDEYEADSHTS</sequence>
<geneLocation type="plasmid" evidence="12 13">
    <name>unnamed2</name>
</geneLocation>
<feature type="compositionally biased region" description="Polar residues" evidence="10">
    <location>
        <begin position="561"/>
        <end position="570"/>
    </location>
</feature>
<comment type="subcellular location">
    <subcellularLocation>
        <location evidence="1">Cell membrane</location>
        <topology evidence="1">Multi-pass membrane protein</topology>
    </subcellularLocation>
</comment>
<dbReference type="Proteomes" id="UP000596196">
    <property type="component" value="Plasmid unnamed2"/>
</dbReference>
<feature type="transmembrane region" description="Helical" evidence="11">
    <location>
        <begin position="1194"/>
        <end position="1213"/>
    </location>
</feature>
<keyword evidence="7" id="KW-0843">Virulence</keyword>
<dbReference type="PANTHER" id="PTHR43077">
    <property type="entry name" value="TRANSPORT PERMEASE YVFS-RELATED"/>
    <property type="match status" value="1"/>
</dbReference>
<feature type="compositionally biased region" description="Gly residues" evidence="10">
    <location>
        <begin position="643"/>
        <end position="663"/>
    </location>
</feature>
<evidence type="ECO:0000256" key="8">
    <source>
        <dbReference type="ARBA" id="ARBA00023136"/>
    </source>
</evidence>
<evidence type="ECO:0000256" key="6">
    <source>
        <dbReference type="ARBA" id="ARBA00022989"/>
    </source>
</evidence>
<dbReference type="InterPro" id="IPR051328">
    <property type="entry name" value="T7SS_ABC-Transporter"/>
</dbReference>
<evidence type="ECO:0000256" key="9">
    <source>
        <dbReference type="ARBA" id="ARBA00046722"/>
    </source>
</evidence>
<keyword evidence="12" id="KW-0614">Plasmid</keyword>
<dbReference type="Gene3D" id="3.40.1710.10">
    <property type="entry name" value="abc type-2 transporter like domain"/>
    <property type="match status" value="1"/>
</dbReference>
<evidence type="ECO:0000256" key="4">
    <source>
        <dbReference type="ARBA" id="ARBA00022475"/>
    </source>
</evidence>
<keyword evidence="5 11" id="KW-0812">Transmembrane</keyword>
<proteinExistence type="inferred from homology"/>
<evidence type="ECO:0000256" key="10">
    <source>
        <dbReference type="SAM" id="MobiDB-lite"/>
    </source>
</evidence>
<comment type="subunit">
    <text evidence="9">Homodimer. Interacts with EssB.</text>
</comment>
<dbReference type="RefSeq" id="WP_211145874.1">
    <property type="nucleotide sequence ID" value="NZ_CP065876.1"/>
</dbReference>